<feature type="domain" description="HTH cro/C1-type" evidence="2">
    <location>
        <begin position="8"/>
        <end position="62"/>
    </location>
</feature>
<evidence type="ECO:0000256" key="1">
    <source>
        <dbReference type="ARBA" id="ARBA00023125"/>
    </source>
</evidence>
<dbReference type="AlphaFoldDB" id="A0A929RPJ7"/>
<protein>
    <submittedName>
        <fullName evidence="3">Helix-turn-helix transcriptional regulator</fullName>
    </submittedName>
</protein>
<dbReference type="Proteomes" id="UP000759246">
    <property type="component" value="Unassembled WGS sequence"/>
</dbReference>
<gene>
    <name evidence="3" type="ORF">HXK09_00455</name>
</gene>
<dbReference type="Gene3D" id="1.10.260.40">
    <property type="entry name" value="lambda repressor-like DNA-binding domains"/>
    <property type="match status" value="1"/>
</dbReference>
<reference evidence="3" key="1">
    <citation type="submission" date="2020-04" db="EMBL/GenBank/DDBJ databases">
        <title>Deep metagenomics examines the oral microbiome during advanced dental caries in children, revealing novel taxa and co-occurrences with host molecules.</title>
        <authorList>
            <person name="Baker J.L."/>
            <person name="Morton J.T."/>
            <person name="Dinis M."/>
            <person name="Alvarez R."/>
            <person name="Tran N.C."/>
            <person name="Knight R."/>
            <person name="Edlund A."/>
        </authorList>
    </citation>
    <scope>NUCLEOTIDE SEQUENCE</scope>
    <source>
        <strain evidence="3">JCVI_30_bin.13</strain>
    </source>
</reference>
<dbReference type="GO" id="GO:0003677">
    <property type="term" value="F:DNA binding"/>
    <property type="evidence" value="ECO:0007669"/>
    <property type="project" value="UniProtKB-KW"/>
</dbReference>
<proteinExistence type="predicted"/>
<accession>A0A929RPJ7</accession>
<sequence length="115" mass="13026">MSEFSKIFKQLRLDRHLTQQELADKLGITKSTVSMYERGERRPSFEIAEAITDFFDVDLSYLIGATDKIEKLSGDQTDSSSGTYLELERDEIALIKAYRHAGAETQAAIRAILHL</sequence>
<evidence type="ECO:0000313" key="3">
    <source>
        <dbReference type="EMBL" id="MBF0965644.1"/>
    </source>
</evidence>
<keyword evidence="1" id="KW-0238">DNA-binding</keyword>
<dbReference type="EMBL" id="JABZGF010000003">
    <property type="protein sequence ID" value="MBF0965644.1"/>
    <property type="molecule type" value="Genomic_DNA"/>
</dbReference>
<dbReference type="Pfam" id="PF01381">
    <property type="entry name" value="HTH_3"/>
    <property type="match status" value="1"/>
</dbReference>
<evidence type="ECO:0000259" key="2">
    <source>
        <dbReference type="PROSITE" id="PS50943"/>
    </source>
</evidence>
<dbReference type="PANTHER" id="PTHR46558">
    <property type="entry name" value="TRACRIPTIONAL REGULATORY PROTEIN-RELATED-RELATED"/>
    <property type="match status" value="1"/>
</dbReference>
<comment type="caution">
    <text evidence="3">The sequence shown here is derived from an EMBL/GenBank/DDBJ whole genome shotgun (WGS) entry which is preliminary data.</text>
</comment>
<dbReference type="PROSITE" id="PS50943">
    <property type="entry name" value="HTH_CROC1"/>
    <property type="match status" value="1"/>
</dbReference>
<evidence type="ECO:0000313" key="4">
    <source>
        <dbReference type="Proteomes" id="UP000759246"/>
    </source>
</evidence>
<organism evidence="3 4">
    <name type="scientific">Actinomyces bouchesdurhonensis</name>
    <dbReference type="NCBI Taxonomy" id="1852361"/>
    <lineage>
        <taxon>Bacteria</taxon>
        <taxon>Bacillati</taxon>
        <taxon>Actinomycetota</taxon>
        <taxon>Actinomycetes</taxon>
        <taxon>Actinomycetales</taxon>
        <taxon>Actinomycetaceae</taxon>
        <taxon>Actinomyces</taxon>
    </lineage>
</organism>
<dbReference type="PANTHER" id="PTHR46558:SF14">
    <property type="entry name" value="HTH-TYPE TRANSCRIPTIONAL REGULATOR ANSR"/>
    <property type="match status" value="1"/>
</dbReference>
<dbReference type="SMART" id="SM00530">
    <property type="entry name" value="HTH_XRE"/>
    <property type="match status" value="1"/>
</dbReference>
<dbReference type="SUPFAM" id="SSF47413">
    <property type="entry name" value="lambda repressor-like DNA-binding domains"/>
    <property type="match status" value="1"/>
</dbReference>
<name>A0A929RPJ7_9ACTO</name>
<dbReference type="InterPro" id="IPR010982">
    <property type="entry name" value="Lambda_DNA-bd_dom_sf"/>
</dbReference>
<dbReference type="CDD" id="cd00093">
    <property type="entry name" value="HTH_XRE"/>
    <property type="match status" value="1"/>
</dbReference>
<dbReference type="InterPro" id="IPR001387">
    <property type="entry name" value="Cro/C1-type_HTH"/>
</dbReference>